<dbReference type="InterPro" id="IPR036615">
    <property type="entry name" value="Mur_ligase_C_dom_sf"/>
</dbReference>
<evidence type="ECO:0000256" key="3">
    <source>
        <dbReference type="ARBA" id="ARBA00022618"/>
    </source>
</evidence>
<dbReference type="Pfam" id="PF02875">
    <property type="entry name" value="Mur_ligase_C"/>
    <property type="match status" value="1"/>
</dbReference>
<feature type="domain" description="Mur ligase central" evidence="14">
    <location>
        <begin position="108"/>
        <end position="296"/>
    </location>
</feature>
<keyword evidence="8 10" id="KW-0131">Cell cycle</keyword>
<keyword evidence="3 10" id="KW-0132">Cell division</keyword>
<evidence type="ECO:0000259" key="13">
    <source>
        <dbReference type="Pfam" id="PF02875"/>
    </source>
</evidence>
<feature type="binding site" evidence="10">
    <location>
        <begin position="110"/>
        <end position="116"/>
    </location>
    <ligand>
        <name>ATP</name>
        <dbReference type="ChEBI" id="CHEBI:30616"/>
    </ligand>
</feature>
<keyword evidence="4 10" id="KW-0547">Nucleotide-binding</keyword>
<evidence type="ECO:0000256" key="4">
    <source>
        <dbReference type="ARBA" id="ARBA00022741"/>
    </source>
</evidence>
<proteinExistence type="inferred from homology"/>
<dbReference type="GO" id="GO:0005524">
    <property type="term" value="F:ATP binding"/>
    <property type="evidence" value="ECO:0007669"/>
    <property type="project" value="UniProtKB-UniRule"/>
</dbReference>
<dbReference type="Pfam" id="PF01225">
    <property type="entry name" value="Mur_ligase"/>
    <property type="match status" value="1"/>
</dbReference>
<name>B8KR55_9GAMM</name>
<dbReference type="InterPro" id="IPR035911">
    <property type="entry name" value="MurE/MurF_N"/>
</dbReference>
<evidence type="ECO:0000256" key="7">
    <source>
        <dbReference type="ARBA" id="ARBA00022984"/>
    </source>
</evidence>
<dbReference type="Gene3D" id="3.40.1190.10">
    <property type="entry name" value="Mur-like, catalytic domain"/>
    <property type="match status" value="1"/>
</dbReference>
<dbReference type="Proteomes" id="UP000004699">
    <property type="component" value="Unassembled WGS sequence"/>
</dbReference>
<comment type="function">
    <text evidence="10 11">Involved in cell wall formation. Catalyzes the final step in the synthesis of UDP-N-acetylmuramoyl-pentapeptide, the precursor of murein.</text>
</comment>
<dbReference type="InterPro" id="IPR051046">
    <property type="entry name" value="MurCDEF_CellWall_CoF430Synth"/>
</dbReference>
<keyword evidence="1 10" id="KW-0963">Cytoplasm</keyword>
<evidence type="ECO:0000256" key="2">
    <source>
        <dbReference type="ARBA" id="ARBA00022598"/>
    </source>
</evidence>
<dbReference type="Gene3D" id="3.90.190.20">
    <property type="entry name" value="Mur ligase, C-terminal domain"/>
    <property type="match status" value="1"/>
</dbReference>
<dbReference type="SUPFAM" id="SSF63418">
    <property type="entry name" value="MurE/MurF N-terminal domain"/>
    <property type="match status" value="1"/>
</dbReference>
<reference evidence="16" key="1">
    <citation type="journal article" date="2013" name="BMC Microbiol.">
        <title>Taxonomy and evolution of bacteriochlorophyll a-containing members of the OM60/NOR5 clade of marine gammaproteobacteria: description of Luminiphilus syltensis gen. nov., sp. nov., reclassification of Haliea rubra as Pseudohaliea rubra gen. nov., comb. nov., and emendation of Chromatocurvus halotolerans.</title>
        <authorList>
            <person name="Spring S."/>
            <person name="Riedel T."/>
            <person name="Sproer C."/>
            <person name="Yan S."/>
            <person name="Harder J."/>
            <person name="Fuchs B.M."/>
        </authorList>
    </citation>
    <scope>NUCLEOTIDE SEQUENCE [LARGE SCALE GENOMIC DNA]</scope>
    <source>
        <strain evidence="16">NOR51-B</strain>
    </source>
</reference>
<dbReference type="GO" id="GO:0008360">
    <property type="term" value="P:regulation of cell shape"/>
    <property type="evidence" value="ECO:0007669"/>
    <property type="project" value="UniProtKB-KW"/>
</dbReference>
<keyword evidence="9 10" id="KW-0961">Cell wall biogenesis/degradation</keyword>
<dbReference type="eggNOG" id="COG0770">
    <property type="taxonomic scope" value="Bacteria"/>
</dbReference>
<dbReference type="InterPro" id="IPR004101">
    <property type="entry name" value="Mur_ligase_C"/>
</dbReference>
<dbReference type="UniPathway" id="UPA00219"/>
<evidence type="ECO:0000256" key="8">
    <source>
        <dbReference type="ARBA" id="ARBA00023306"/>
    </source>
</evidence>
<dbReference type="PANTHER" id="PTHR43024">
    <property type="entry name" value="UDP-N-ACETYLMURAMOYL-TRIPEPTIDE--D-ALANYL-D-ALANINE LIGASE"/>
    <property type="match status" value="1"/>
</dbReference>
<comment type="catalytic activity">
    <reaction evidence="10 11">
        <text>D-alanyl-D-alanine + UDP-N-acetyl-alpha-D-muramoyl-L-alanyl-gamma-D-glutamyl-meso-2,6-diaminopimelate + ATP = UDP-N-acetyl-alpha-D-muramoyl-L-alanyl-gamma-D-glutamyl-meso-2,6-diaminopimeloyl-D-alanyl-D-alanine + ADP + phosphate + H(+)</text>
        <dbReference type="Rhea" id="RHEA:28374"/>
        <dbReference type="ChEBI" id="CHEBI:15378"/>
        <dbReference type="ChEBI" id="CHEBI:30616"/>
        <dbReference type="ChEBI" id="CHEBI:43474"/>
        <dbReference type="ChEBI" id="CHEBI:57822"/>
        <dbReference type="ChEBI" id="CHEBI:61386"/>
        <dbReference type="ChEBI" id="CHEBI:83905"/>
        <dbReference type="ChEBI" id="CHEBI:456216"/>
        <dbReference type="EC" id="6.3.2.10"/>
    </reaction>
</comment>
<gene>
    <name evidence="10 15" type="primary">murF</name>
    <name evidence="15" type="ORF">NOR51B_2241</name>
</gene>
<evidence type="ECO:0000256" key="10">
    <source>
        <dbReference type="HAMAP-Rule" id="MF_02019"/>
    </source>
</evidence>
<keyword evidence="5 10" id="KW-0067">ATP-binding</keyword>
<dbReference type="GO" id="GO:0005737">
    <property type="term" value="C:cytoplasm"/>
    <property type="evidence" value="ECO:0007669"/>
    <property type="project" value="UniProtKB-SubCell"/>
</dbReference>
<dbReference type="InterPro" id="IPR036565">
    <property type="entry name" value="Mur-like_cat_sf"/>
</dbReference>
<keyword evidence="2 10" id="KW-0436">Ligase</keyword>
<dbReference type="Pfam" id="PF08245">
    <property type="entry name" value="Mur_ligase_M"/>
    <property type="match status" value="1"/>
</dbReference>
<dbReference type="HAMAP" id="MF_02019">
    <property type="entry name" value="MurF"/>
    <property type="match status" value="1"/>
</dbReference>
<dbReference type="InterPro" id="IPR013221">
    <property type="entry name" value="Mur_ligase_cen"/>
</dbReference>
<evidence type="ECO:0000256" key="1">
    <source>
        <dbReference type="ARBA" id="ARBA00022490"/>
    </source>
</evidence>
<keyword evidence="16" id="KW-1185">Reference proteome</keyword>
<comment type="similarity">
    <text evidence="10">Belongs to the MurCDEF family. MurF subfamily.</text>
</comment>
<dbReference type="SUPFAM" id="SSF53244">
    <property type="entry name" value="MurD-like peptide ligases, peptide-binding domain"/>
    <property type="match status" value="1"/>
</dbReference>
<evidence type="ECO:0000256" key="5">
    <source>
        <dbReference type="ARBA" id="ARBA00022840"/>
    </source>
</evidence>
<evidence type="ECO:0000259" key="12">
    <source>
        <dbReference type="Pfam" id="PF01225"/>
    </source>
</evidence>
<feature type="domain" description="Mur ligase C-terminal" evidence="13">
    <location>
        <begin position="321"/>
        <end position="436"/>
    </location>
</feature>
<feature type="domain" description="Mur ligase N-terminal catalytic" evidence="12">
    <location>
        <begin position="27"/>
        <end position="83"/>
    </location>
</feature>
<keyword evidence="6 10" id="KW-0133">Cell shape</keyword>
<dbReference type="RefSeq" id="WP_009021035.1">
    <property type="nucleotide sequence ID" value="NZ_DS999411.1"/>
</dbReference>
<dbReference type="GO" id="GO:0071555">
    <property type="term" value="P:cell wall organization"/>
    <property type="evidence" value="ECO:0007669"/>
    <property type="project" value="UniProtKB-KW"/>
</dbReference>
<dbReference type="NCBIfam" id="TIGR01143">
    <property type="entry name" value="murF"/>
    <property type="match status" value="1"/>
</dbReference>
<dbReference type="HOGENOM" id="CLU_031507_4_0_6"/>
<dbReference type="EMBL" id="DS999411">
    <property type="protein sequence ID" value="EED36291.1"/>
    <property type="molecule type" value="Genomic_DNA"/>
</dbReference>
<dbReference type="STRING" id="565045.NOR51B_2241"/>
<evidence type="ECO:0000256" key="11">
    <source>
        <dbReference type="RuleBase" id="RU004136"/>
    </source>
</evidence>
<comment type="subcellular location">
    <subcellularLocation>
        <location evidence="10 11">Cytoplasm</location>
    </subcellularLocation>
</comment>
<protein>
    <recommendedName>
        <fullName evidence="10 11">UDP-N-acetylmuramoyl-tripeptide--D-alanyl-D-alanine ligase</fullName>
        <ecNumber evidence="10 11">6.3.2.10</ecNumber>
    </recommendedName>
    <alternativeName>
        <fullName evidence="10">D-alanyl-D-alanine-adding enzyme</fullName>
    </alternativeName>
</protein>
<dbReference type="EC" id="6.3.2.10" evidence="10 11"/>
<dbReference type="SUPFAM" id="SSF53623">
    <property type="entry name" value="MurD-like peptide ligases, catalytic domain"/>
    <property type="match status" value="1"/>
</dbReference>
<evidence type="ECO:0000256" key="9">
    <source>
        <dbReference type="ARBA" id="ARBA00023316"/>
    </source>
</evidence>
<evidence type="ECO:0000259" key="14">
    <source>
        <dbReference type="Pfam" id="PF08245"/>
    </source>
</evidence>
<dbReference type="GO" id="GO:0047480">
    <property type="term" value="F:UDP-N-acetylmuramoyl-tripeptide-D-alanyl-D-alanine ligase activity"/>
    <property type="evidence" value="ECO:0007669"/>
    <property type="project" value="UniProtKB-UniRule"/>
</dbReference>
<dbReference type="GO" id="GO:0008766">
    <property type="term" value="F:UDP-N-acetylmuramoylalanyl-D-glutamyl-2,6-diaminopimelate-D-alanyl-D-alanine ligase activity"/>
    <property type="evidence" value="ECO:0007669"/>
    <property type="project" value="RHEA"/>
</dbReference>
<dbReference type="InterPro" id="IPR005863">
    <property type="entry name" value="UDP-N-AcMur_synth"/>
</dbReference>
<dbReference type="InterPro" id="IPR000713">
    <property type="entry name" value="Mur_ligase_N"/>
</dbReference>
<dbReference type="GO" id="GO:0009252">
    <property type="term" value="P:peptidoglycan biosynthetic process"/>
    <property type="evidence" value="ECO:0007669"/>
    <property type="project" value="UniProtKB-UniRule"/>
</dbReference>
<dbReference type="PANTHER" id="PTHR43024:SF1">
    <property type="entry name" value="UDP-N-ACETYLMURAMOYL-TRIPEPTIDE--D-ALANYL-D-ALANINE LIGASE"/>
    <property type="match status" value="1"/>
</dbReference>
<keyword evidence="7 10" id="KW-0573">Peptidoglycan synthesis</keyword>
<dbReference type="Gene3D" id="3.40.1390.10">
    <property type="entry name" value="MurE/MurF, N-terminal domain"/>
    <property type="match status" value="1"/>
</dbReference>
<accession>B8KR55</accession>
<organism evidence="15 16">
    <name type="scientific">Luminiphilus syltensis NOR5-1B</name>
    <dbReference type="NCBI Taxonomy" id="565045"/>
    <lineage>
        <taxon>Bacteria</taxon>
        <taxon>Pseudomonadati</taxon>
        <taxon>Pseudomonadota</taxon>
        <taxon>Gammaproteobacteria</taxon>
        <taxon>Cellvibrionales</taxon>
        <taxon>Halieaceae</taxon>
        <taxon>Luminiphilus</taxon>
    </lineage>
</organism>
<evidence type="ECO:0000256" key="6">
    <source>
        <dbReference type="ARBA" id="ARBA00022960"/>
    </source>
</evidence>
<dbReference type="OrthoDB" id="9801978at2"/>
<dbReference type="AlphaFoldDB" id="B8KR55"/>
<evidence type="ECO:0000313" key="15">
    <source>
        <dbReference type="EMBL" id="EED36291.1"/>
    </source>
</evidence>
<evidence type="ECO:0000313" key="16">
    <source>
        <dbReference type="Proteomes" id="UP000004699"/>
    </source>
</evidence>
<sequence length="456" mass="46820">MIEALDLNAIATRLGAEVLGATDALRVSGVAIDSRTVSAGDLFVALRGERVDGHDYVAAAHAGGAVAAVVEEPVAVEIPQLQVAASVDVLSLIAGMVREQYRGVLVGITGSAGKTSAKTLLASVLAEAGPTLATSGNQNNEIGVPLTLFRLDPAIEFAVVEMGAGRPGDIAHLCAVARPGITALLNAAPAHLANYDSVDAIARTKGEILAALGSGDLGVFNGDQRYADVWREMAAPAEVRTFGMSKGVDVRAINIQYEGYKGTHFRVKTPEDGFDVALKLPGSPGVYNALAAIAIAGALGLSPAAIARGLEKVSPERGRGRALRASSGAQIVDDSYNANPVAVAAAIDTLAMTPGRRSLILGPMLELGPKTDEFHREMGVRAKEAGLDRLITVGEATRPAAEGFGGSPQHFADNSALLSALPDFTSGDTVLVKGSRGARLEVVVDALLGELEAAAC</sequence>
<comment type="pathway">
    <text evidence="10 11">Cell wall biogenesis; peptidoglycan biosynthesis.</text>
</comment>
<dbReference type="GO" id="GO:0051301">
    <property type="term" value="P:cell division"/>
    <property type="evidence" value="ECO:0007669"/>
    <property type="project" value="UniProtKB-KW"/>
</dbReference>